<feature type="domain" description="THAP-type" evidence="7">
    <location>
        <begin position="10"/>
        <end position="101"/>
    </location>
</feature>
<proteinExistence type="predicted"/>
<keyword evidence="4 5" id="KW-0238">DNA-binding</keyword>
<dbReference type="VEuPathDB" id="VectorBase:HLOH_061973"/>
<dbReference type="InterPro" id="IPR006612">
    <property type="entry name" value="THAP_Znf"/>
</dbReference>
<evidence type="ECO:0000256" key="2">
    <source>
        <dbReference type="ARBA" id="ARBA00022771"/>
    </source>
</evidence>
<accession>A0A9J6GY06</accession>
<dbReference type="PROSITE" id="PS50950">
    <property type="entry name" value="ZF_THAP"/>
    <property type="match status" value="1"/>
</dbReference>
<sequence>METSAPKRKRPGSKYCCVVGCHNSVANTKGKEPIVKFYSFPGKWYETDRREAWIRAVRRKKWAKRNRSAARNLTSPHPPEESSPVDALSNASEADCSPEADAQSKALEQGSLLLTEVEVDAQQFTLTCVALMLSATDGTHGSTQVTHVAQADKVIFFLHSKQHTFNSFGGVTKKINLQLNCAPVKIINLYALNLPFTPVTFGTELHSSQAFEFVSAVGPQVLLPNEPDLSLELV</sequence>
<dbReference type="GO" id="GO:0003677">
    <property type="term" value="F:DNA binding"/>
    <property type="evidence" value="ECO:0007669"/>
    <property type="project" value="UniProtKB-UniRule"/>
</dbReference>
<evidence type="ECO:0000256" key="4">
    <source>
        <dbReference type="ARBA" id="ARBA00023125"/>
    </source>
</evidence>
<dbReference type="EMBL" id="JABSTR010000010">
    <property type="protein sequence ID" value="KAH9379713.1"/>
    <property type="molecule type" value="Genomic_DNA"/>
</dbReference>
<comment type="caution">
    <text evidence="8">The sequence shown here is derived from an EMBL/GenBank/DDBJ whole genome shotgun (WGS) entry which is preliminary data.</text>
</comment>
<keyword evidence="2 5" id="KW-0863">Zinc-finger</keyword>
<dbReference type="Proteomes" id="UP000821853">
    <property type="component" value="Chromosome 8"/>
</dbReference>
<evidence type="ECO:0000259" key="7">
    <source>
        <dbReference type="PROSITE" id="PS50950"/>
    </source>
</evidence>
<keyword evidence="3" id="KW-0862">Zinc</keyword>
<feature type="region of interest" description="Disordered" evidence="6">
    <location>
        <begin position="65"/>
        <end position="94"/>
    </location>
</feature>
<gene>
    <name evidence="8" type="ORF">HPB48_009120</name>
</gene>
<dbReference type="OMA" id="CHNSVAN"/>
<evidence type="ECO:0000313" key="9">
    <source>
        <dbReference type="Proteomes" id="UP000821853"/>
    </source>
</evidence>
<dbReference type="Pfam" id="PF05485">
    <property type="entry name" value="THAP"/>
    <property type="match status" value="1"/>
</dbReference>
<evidence type="ECO:0000256" key="6">
    <source>
        <dbReference type="SAM" id="MobiDB-lite"/>
    </source>
</evidence>
<organism evidence="8 9">
    <name type="scientific">Haemaphysalis longicornis</name>
    <name type="common">Bush tick</name>
    <dbReference type="NCBI Taxonomy" id="44386"/>
    <lineage>
        <taxon>Eukaryota</taxon>
        <taxon>Metazoa</taxon>
        <taxon>Ecdysozoa</taxon>
        <taxon>Arthropoda</taxon>
        <taxon>Chelicerata</taxon>
        <taxon>Arachnida</taxon>
        <taxon>Acari</taxon>
        <taxon>Parasitiformes</taxon>
        <taxon>Ixodida</taxon>
        <taxon>Ixodoidea</taxon>
        <taxon>Ixodidae</taxon>
        <taxon>Haemaphysalinae</taxon>
        <taxon>Haemaphysalis</taxon>
    </lineage>
</organism>
<protein>
    <recommendedName>
        <fullName evidence="7">THAP-type domain-containing protein</fullName>
    </recommendedName>
</protein>
<dbReference type="SUPFAM" id="SSF57716">
    <property type="entry name" value="Glucocorticoid receptor-like (DNA-binding domain)"/>
    <property type="match status" value="1"/>
</dbReference>
<evidence type="ECO:0000256" key="1">
    <source>
        <dbReference type="ARBA" id="ARBA00022723"/>
    </source>
</evidence>
<dbReference type="OrthoDB" id="6485376at2759"/>
<evidence type="ECO:0000256" key="3">
    <source>
        <dbReference type="ARBA" id="ARBA00022833"/>
    </source>
</evidence>
<reference evidence="8 9" key="1">
    <citation type="journal article" date="2020" name="Cell">
        <title>Large-Scale Comparative Analyses of Tick Genomes Elucidate Their Genetic Diversity and Vector Capacities.</title>
        <authorList>
            <consortium name="Tick Genome and Microbiome Consortium (TIGMIC)"/>
            <person name="Jia N."/>
            <person name="Wang J."/>
            <person name="Shi W."/>
            <person name="Du L."/>
            <person name="Sun Y."/>
            <person name="Zhan W."/>
            <person name="Jiang J.F."/>
            <person name="Wang Q."/>
            <person name="Zhang B."/>
            <person name="Ji P."/>
            <person name="Bell-Sakyi L."/>
            <person name="Cui X.M."/>
            <person name="Yuan T.T."/>
            <person name="Jiang B.G."/>
            <person name="Yang W.F."/>
            <person name="Lam T.T."/>
            <person name="Chang Q.C."/>
            <person name="Ding S.J."/>
            <person name="Wang X.J."/>
            <person name="Zhu J.G."/>
            <person name="Ruan X.D."/>
            <person name="Zhao L."/>
            <person name="Wei J.T."/>
            <person name="Ye R.Z."/>
            <person name="Que T.C."/>
            <person name="Du C.H."/>
            <person name="Zhou Y.H."/>
            <person name="Cheng J.X."/>
            <person name="Dai P.F."/>
            <person name="Guo W.B."/>
            <person name="Han X.H."/>
            <person name="Huang E.J."/>
            <person name="Li L.F."/>
            <person name="Wei W."/>
            <person name="Gao Y.C."/>
            <person name="Liu J.Z."/>
            <person name="Shao H.Z."/>
            <person name="Wang X."/>
            <person name="Wang C.C."/>
            <person name="Yang T.C."/>
            <person name="Huo Q.B."/>
            <person name="Li W."/>
            <person name="Chen H.Y."/>
            <person name="Chen S.E."/>
            <person name="Zhou L.G."/>
            <person name="Ni X.B."/>
            <person name="Tian J.H."/>
            <person name="Sheng Y."/>
            <person name="Liu T."/>
            <person name="Pan Y.S."/>
            <person name="Xia L.Y."/>
            <person name="Li J."/>
            <person name="Zhao F."/>
            <person name="Cao W.C."/>
        </authorList>
    </citation>
    <scope>NUCLEOTIDE SEQUENCE [LARGE SCALE GENOMIC DNA]</scope>
    <source>
        <strain evidence="8">HaeL-2018</strain>
    </source>
</reference>
<dbReference type="AlphaFoldDB" id="A0A9J6GY06"/>
<dbReference type="GO" id="GO:0008270">
    <property type="term" value="F:zinc ion binding"/>
    <property type="evidence" value="ECO:0007669"/>
    <property type="project" value="UniProtKB-KW"/>
</dbReference>
<keyword evidence="1" id="KW-0479">Metal-binding</keyword>
<evidence type="ECO:0000256" key="5">
    <source>
        <dbReference type="PROSITE-ProRule" id="PRU00309"/>
    </source>
</evidence>
<keyword evidence="9" id="KW-1185">Reference proteome</keyword>
<name>A0A9J6GY06_HAELO</name>
<evidence type="ECO:0000313" key="8">
    <source>
        <dbReference type="EMBL" id="KAH9379713.1"/>
    </source>
</evidence>